<organism evidence="2 3">
    <name type="scientific">Pseudopithomyces chartarum</name>
    <dbReference type="NCBI Taxonomy" id="1892770"/>
    <lineage>
        <taxon>Eukaryota</taxon>
        <taxon>Fungi</taxon>
        <taxon>Dikarya</taxon>
        <taxon>Ascomycota</taxon>
        <taxon>Pezizomycotina</taxon>
        <taxon>Dothideomycetes</taxon>
        <taxon>Pleosporomycetidae</taxon>
        <taxon>Pleosporales</taxon>
        <taxon>Massarineae</taxon>
        <taxon>Didymosphaeriaceae</taxon>
        <taxon>Pseudopithomyces</taxon>
    </lineage>
</organism>
<feature type="compositionally biased region" description="Acidic residues" evidence="1">
    <location>
        <begin position="186"/>
        <end position="206"/>
    </location>
</feature>
<sequence>MAPVASPSNPHKRHIDAVQRVYDIAKRPKPSHESSASAPGAIPGHHSASAPTPAEPSEQESDSESDLSESSEEPSDESDVEESEEGSDDGSHDDGDEEGENTEDAVVNLRANRGERPNYKLPDDEALEDIRPFLKDFIPKLKAANEELEAQKKAGTLKTSEIVGEDDGNGEEEYIEMNLGLGVLEEKDDNAEKEESDTPMDESDSCEETRSQEEDVMGKLLGRDKPEAPVGIQEVTDTEHRA</sequence>
<feature type="region of interest" description="Disordered" evidence="1">
    <location>
        <begin position="182"/>
        <end position="242"/>
    </location>
</feature>
<feature type="compositionally biased region" description="Basic and acidic residues" evidence="1">
    <location>
        <begin position="207"/>
        <end position="227"/>
    </location>
</feature>
<comment type="caution">
    <text evidence="2">The sequence shown here is derived from an EMBL/GenBank/DDBJ whole genome shotgun (WGS) entry which is preliminary data.</text>
</comment>
<dbReference type="InterPro" id="IPR027921">
    <property type="entry name" value="NOPCHAP1"/>
</dbReference>
<feature type="region of interest" description="Disordered" evidence="1">
    <location>
        <begin position="1"/>
        <end position="123"/>
    </location>
</feature>
<dbReference type="PANTHER" id="PTHR38489:SF1">
    <property type="entry name" value="HISTONE CHAPERONE DOMAIN-CONTAINING PROTEIN"/>
    <property type="match status" value="1"/>
</dbReference>
<dbReference type="GO" id="GO:0000492">
    <property type="term" value="P:box C/D snoRNP assembly"/>
    <property type="evidence" value="ECO:0007669"/>
    <property type="project" value="InterPro"/>
</dbReference>
<accession>A0AAN6RJV5</accession>
<dbReference type="AlphaFoldDB" id="A0AAN6RJV5"/>
<dbReference type="Pfam" id="PF15370">
    <property type="entry name" value="NOPCHAP1"/>
    <property type="match status" value="1"/>
</dbReference>
<dbReference type="Proteomes" id="UP001280581">
    <property type="component" value="Unassembled WGS sequence"/>
</dbReference>
<feature type="compositionally biased region" description="Acidic residues" evidence="1">
    <location>
        <begin position="94"/>
        <end position="103"/>
    </location>
</feature>
<evidence type="ECO:0000256" key="1">
    <source>
        <dbReference type="SAM" id="MobiDB-lite"/>
    </source>
</evidence>
<feature type="compositionally biased region" description="Basic and acidic residues" evidence="1">
    <location>
        <begin position="112"/>
        <end position="123"/>
    </location>
</feature>
<dbReference type="EMBL" id="WVTA01000004">
    <property type="protein sequence ID" value="KAK3213696.1"/>
    <property type="molecule type" value="Genomic_DNA"/>
</dbReference>
<dbReference type="PANTHER" id="PTHR38489">
    <property type="entry name" value="HISTONE CHAPERONE DOMAIN-CONTAINING PROTEIN"/>
    <property type="match status" value="1"/>
</dbReference>
<feature type="compositionally biased region" description="Acidic residues" evidence="1">
    <location>
        <begin position="57"/>
        <end position="88"/>
    </location>
</feature>
<evidence type="ECO:0000313" key="3">
    <source>
        <dbReference type="Proteomes" id="UP001280581"/>
    </source>
</evidence>
<reference evidence="2 3" key="1">
    <citation type="submission" date="2021-02" db="EMBL/GenBank/DDBJ databases">
        <title>Genome assembly of Pseudopithomyces chartarum.</title>
        <authorList>
            <person name="Jauregui R."/>
            <person name="Singh J."/>
            <person name="Voisey C."/>
        </authorList>
    </citation>
    <scope>NUCLEOTIDE SEQUENCE [LARGE SCALE GENOMIC DNA]</scope>
    <source>
        <strain evidence="2 3">AGR01</strain>
    </source>
</reference>
<protein>
    <submittedName>
        <fullName evidence="2">Uncharacterized protein</fullName>
    </submittedName>
</protein>
<feature type="compositionally biased region" description="Basic and acidic residues" evidence="1">
    <location>
        <begin position="23"/>
        <end position="32"/>
    </location>
</feature>
<proteinExistence type="predicted"/>
<evidence type="ECO:0000313" key="2">
    <source>
        <dbReference type="EMBL" id="KAK3213696.1"/>
    </source>
</evidence>
<name>A0AAN6RJV5_9PLEO</name>
<keyword evidence="3" id="KW-1185">Reference proteome</keyword>
<gene>
    <name evidence="2" type="ORF">GRF29_28g699789</name>
</gene>